<evidence type="ECO:0000313" key="2">
    <source>
        <dbReference type="EMBL" id="MDT0347348.1"/>
    </source>
</evidence>
<dbReference type="RefSeq" id="WP_311708475.1">
    <property type="nucleotide sequence ID" value="NZ_JAVREL010000031.1"/>
</dbReference>
<proteinExistence type="predicted"/>
<dbReference type="NCBIfam" id="TIGR03083">
    <property type="entry name" value="maleylpyruvate isomerase family mycothiol-dependent enzyme"/>
    <property type="match status" value="1"/>
</dbReference>
<reference evidence="3" key="1">
    <citation type="submission" date="2023-07" db="EMBL/GenBank/DDBJ databases">
        <title>30 novel species of actinomycetes from the DSMZ collection.</title>
        <authorList>
            <person name="Nouioui I."/>
        </authorList>
    </citation>
    <scope>NUCLEOTIDE SEQUENCE [LARGE SCALE GENOMIC DNA]</scope>
    <source>
        <strain evidence="3">DSM 44938</strain>
    </source>
</reference>
<dbReference type="InterPro" id="IPR017520">
    <property type="entry name" value="CHP03086"/>
</dbReference>
<feature type="domain" description="Mycothiol-dependent maleylpyruvate isomerase metal-binding" evidence="1">
    <location>
        <begin position="8"/>
        <end position="129"/>
    </location>
</feature>
<dbReference type="Gene3D" id="1.20.120.450">
    <property type="entry name" value="dinb family like domain"/>
    <property type="match status" value="1"/>
</dbReference>
<dbReference type="Pfam" id="PF11716">
    <property type="entry name" value="MDMPI_N"/>
    <property type="match status" value="1"/>
</dbReference>
<dbReference type="SUPFAM" id="SSF109854">
    <property type="entry name" value="DinB/YfiT-like putative metalloenzymes"/>
    <property type="match status" value="1"/>
</dbReference>
<gene>
    <name evidence="2" type="ORF">RM590_32945</name>
</gene>
<name>A0ABU2N2T0_9ACTN</name>
<organism evidence="2 3">
    <name type="scientific">Streptomyces litchfieldiae</name>
    <dbReference type="NCBI Taxonomy" id="3075543"/>
    <lineage>
        <taxon>Bacteria</taxon>
        <taxon>Bacillati</taxon>
        <taxon>Actinomycetota</taxon>
        <taxon>Actinomycetes</taxon>
        <taxon>Kitasatosporales</taxon>
        <taxon>Streptomycetaceae</taxon>
        <taxon>Streptomyces</taxon>
    </lineage>
</organism>
<accession>A0ABU2N2T0</accession>
<evidence type="ECO:0000313" key="3">
    <source>
        <dbReference type="Proteomes" id="UP001183246"/>
    </source>
</evidence>
<protein>
    <submittedName>
        <fullName evidence="2">TIGR03086 family metal-binding protein</fullName>
    </submittedName>
</protein>
<dbReference type="InterPro" id="IPR034660">
    <property type="entry name" value="DinB/YfiT-like"/>
</dbReference>
<dbReference type="InterPro" id="IPR024344">
    <property type="entry name" value="MDMPI_metal-binding"/>
</dbReference>
<dbReference type="Proteomes" id="UP001183246">
    <property type="component" value="Unassembled WGS sequence"/>
</dbReference>
<sequence length="187" mass="20288">MDLLGGFDQGLDEFGRRVRQVRAEQWDSPTPCADWSVRDLVGHVTVEHLWAPWLLKGAALDEVGDRFEGDVLGEDPVAAWESAAAASRGAAHRPGALDAPVHTSAGLTPADEYLRQMTLDLAAHSWDLARGIEADDRLDPDLVALAYGYAETQVDGWQDMGIFAPPVPVSEAAPRQDRLVALLGRQP</sequence>
<comment type="caution">
    <text evidence="2">The sequence shown here is derived from an EMBL/GenBank/DDBJ whole genome shotgun (WGS) entry which is preliminary data.</text>
</comment>
<dbReference type="NCBIfam" id="TIGR03086">
    <property type="entry name" value="TIGR03086 family metal-binding protein"/>
    <property type="match status" value="1"/>
</dbReference>
<dbReference type="InterPro" id="IPR017517">
    <property type="entry name" value="Maleyloyr_isom"/>
</dbReference>
<dbReference type="EMBL" id="JAVREL010000031">
    <property type="protein sequence ID" value="MDT0347348.1"/>
    <property type="molecule type" value="Genomic_DNA"/>
</dbReference>
<evidence type="ECO:0000259" key="1">
    <source>
        <dbReference type="Pfam" id="PF11716"/>
    </source>
</evidence>
<keyword evidence="3" id="KW-1185">Reference proteome</keyword>